<keyword evidence="1" id="KW-1133">Transmembrane helix</keyword>
<dbReference type="InterPro" id="IPR004485">
    <property type="entry name" value="Cobalamin_biosynth_CobD/CbiB"/>
</dbReference>
<keyword evidence="3" id="KW-1185">Reference proteome</keyword>
<dbReference type="AlphaFoldDB" id="A0A1W1YBM7"/>
<dbReference type="OrthoDB" id="8533534at2"/>
<evidence type="ECO:0000313" key="3">
    <source>
        <dbReference type="Proteomes" id="UP000192708"/>
    </source>
</evidence>
<dbReference type="RefSeq" id="WP_084282579.1">
    <property type="nucleotide sequence ID" value="NZ_FWXJ01000002.1"/>
</dbReference>
<dbReference type="GO" id="GO:0009236">
    <property type="term" value="P:cobalamin biosynthetic process"/>
    <property type="evidence" value="ECO:0007669"/>
    <property type="project" value="UniProtKB-UniPathway"/>
</dbReference>
<dbReference type="Proteomes" id="UP000192708">
    <property type="component" value="Unassembled WGS sequence"/>
</dbReference>
<feature type="transmembrane region" description="Helical" evidence="1">
    <location>
        <begin position="151"/>
        <end position="172"/>
    </location>
</feature>
<protein>
    <submittedName>
        <fullName evidence="2">Adenosylcobinamide-phosphate synthase</fullName>
    </submittedName>
</protein>
<reference evidence="2 3" key="1">
    <citation type="submission" date="2017-04" db="EMBL/GenBank/DDBJ databases">
        <authorList>
            <person name="Afonso C.L."/>
            <person name="Miller P.J."/>
            <person name="Scott M.A."/>
            <person name="Spackman E."/>
            <person name="Goraichik I."/>
            <person name="Dimitrov K.M."/>
            <person name="Suarez D.L."/>
            <person name="Swayne D.E."/>
        </authorList>
    </citation>
    <scope>NUCLEOTIDE SEQUENCE [LARGE SCALE GENOMIC DNA]</scope>
    <source>
        <strain evidence="2 3">VK13</strain>
    </source>
</reference>
<accession>A0A1W1YBM7</accession>
<evidence type="ECO:0000313" key="2">
    <source>
        <dbReference type="EMBL" id="SMC33556.1"/>
    </source>
</evidence>
<dbReference type="UniPathway" id="UPA00148"/>
<sequence length="314" mass="35631">MTFFSVLFALFAEQYVPVGKDHWVMRMCRNWVKKVPNFCDTGEADAAKIAIAMLLIPPVFLVFAVHLWLIFNQPLFALFWNVTIVYFFMGFRQFSHHFTRIQELLNNRQIESARTELSAWVGPSLNTETLTESEVVRHTLERSILAVHSHVFGVFFWFLVPIGPAGVVMYRLTLMAQETWKFGNASPVLIEHINKWRYLIDWVPTRLTAIGFTIVGNFEKAVYAWRFHQQKWDNQSAAILIGTGGGALGVQLGEPLAQLGSLEAIQLAEEGVLPVQEYGMLPVPAHLASGASLVWRAVVLWMILLAMLSIAIWL</sequence>
<dbReference type="EMBL" id="FWXJ01000002">
    <property type="protein sequence ID" value="SMC33556.1"/>
    <property type="molecule type" value="Genomic_DNA"/>
</dbReference>
<name>A0A1W1YBM7_9BURK</name>
<keyword evidence="1" id="KW-0812">Transmembrane</keyword>
<gene>
    <name evidence="2" type="ORF">SAMN06296008_102222</name>
</gene>
<dbReference type="InterPro" id="IPR052966">
    <property type="entry name" value="Beta-lactamase_Reg"/>
</dbReference>
<dbReference type="PANTHER" id="PTHR38684">
    <property type="entry name" value="PROTEIN AMPE"/>
    <property type="match status" value="1"/>
</dbReference>
<dbReference type="NCBIfam" id="NF005792">
    <property type="entry name" value="PRK07630.1"/>
    <property type="match status" value="1"/>
</dbReference>
<proteinExistence type="predicted"/>
<dbReference type="GO" id="GO:0048472">
    <property type="term" value="F:threonine-phosphate decarboxylase activity"/>
    <property type="evidence" value="ECO:0007669"/>
    <property type="project" value="InterPro"/>
</dbReference>
<dbReference type="GO" id="GO:0005886">
    <property type="term" value="C:plasma membrane"/>
    <property type="evidence" value="ECO:0007669"/>
    <property type="project" value="TreeGrafter"/>
</dbReference>
<feature type="transmembrane region" description="Helical" evidence="1">
    <location>
        <begin position="78"/>
        <end position="95"/>
    </location>
</feature>
<dbReference type="Pfam" id="PF03186">
    <property type="entry name" value="CobD_Cbib"/>
    <property type="match status" value="1"/>
</dbReference>
<dbReference type="STRING" id="1938817.SAMN06296008_102222"/>
<keyword evidence="1" id="KW-0472">Membrane</keyword>
<feature type="transmembrane region" description="Helical" evidence="1">
    <location>
        <begin position="293"/>
        <end position="313"/>
    </location>
</feature>
<organism evidence="2 3">
    <name type="scientific">Polynucleobacter kasalickyi</name>
    <dbReference type="NCBI Taxonomy" id="1938817"/>
    <lineage>
        <taxon>Bacteria</taxon>
        <taxon>Pseudomonadati</taxon>
        <taxon>Pseudomonadota</taxon>
        <taxon>Betaproteobacteria</taxon>
        <taxon>Burkholderiales</taxon>
        <taxon>Burkholderiaceae</taxon>
        <taxon>Polynucleobacter</taxon>
    </lineage>
</organism>
<feature type="transmembrane region" description="Helical" evidence="1">
    <location>
        <begin position="49"/>
        <end position="71"/>
    </location>
</feature>
<dbReference type="PANTHER" id="PTHR38684:SF1">
    <property type="entry name" value="PROTEIN AMPE"/>
    <property type="match status" value="1"/>
</dbReference>
<dbReference type="GO" id="GO:0046677">
    <property type="term" value="P:response to antibiotic"/>
    <property type="evidence" value="ECO:0007669"/>
    <property type="project" value="TreeGrafter"/>
</dbReference>
<evidence type="ECO:0000256" key="1">
    <source>
        <dbReference type="SAM" id="Phobius"/>
    </source>
</evidence>